<sequence>MAGIDRARAFLDAARGALADDPRAHAELDLCEHRMYQPVRVALAGSLKAGKSTLLNALVGQDIAPTDATECTRVVTWYRSGRSPSVTAHIDDGRTVGIPVTRIDGRLGFDFGRLTADRVDHLDVEWPARALQSTTIVDTPGTASLSTELSDSTIRLLAPRGESGSDEARGRSGVDAVVYLLRSLTATDTAMLRRIGTAIGGSSGPLGVVGVVSRADELGAGRMDAMISAQQIAGRFAGELERTGLCQAVVPVAGLLALAARTLREVEFRALAQLASTPGAELEAALLTMDRFARPDILPDIPADLRRSLAERFGVFGIRLAVTLIRFGATSSTELAAELVERSGLSELSAIIDTQFAQRADELKSHSALVTLDHLLAASASPRAAQLRASVRRELADVHGFRELRLLSTIRVGGLDLPPEQIADLTRLIGGSGIDPATRLGQPTGTDVPDLRASAIQAARTWRSLAGHPLIAPDVASACQVAVRSAEGIVARLDEQRSPFGTGDFSVGTHSPLG</sequence>
<organism evidence="3 5">
    <name type="scientific">Gordonia amicalis</name>
    <dbReference type="NCBI Taxonomy" id="89053"/>
    <lineage>
        <taxon>Bacteria</taxon>
        <taxon>Bacillati</taxon>
        <taxon>Actinomycetota</taxon>
        <taxon>Actinomycetes</taxon>
        <taxon>Mycobacteriales</taxon>
        <taxon>Gordoniaceae</taxon>
        <taxon>Gordonia</taxon>
    </lineage>
</organism>
<dbReference type="RefSeq" id="WP_024498955.1">
    <property type="nucleotide sequence ID" value="NZ_CP091855.1"/>
</dbReference>
<evidence type="ECO:0000313" key="3">
    <source>
        <dbReference type="EMBL" id="MDV6314138.1"/>
    </source>
</evidence>
<dbReference type="SUPFAM" id="SSF52540">
    <property type="entry name" value="P-loop containing nucleoside triphosphate hydrolases"/>
    <property type="match status" value="1"/>
</dbReference>
<dbReference type="Pfam" id="PF00350">
    <property type="entry name" value="Dynamin_N"/>
    <property type="match status" value="1"/>
</dbReference>
<dbReference type="Gene3D" id="3.40.50.300">
    <property type="entry name" value="P-loop containing nucleotide triphosphate hydrolases"/>
    <property type="match status" value="1"/>
</dbReference>
<dbReference type="EMBL" id="JAWLKH010000027">
    <property type="protein sequence ID" value="MDV6314138.1"/>
    <property type="molecule type" value="Genomic_DNA"/>
</dbReference>
<reference evidence="3 4" key="1">
    <citation type="submission" date="2023-10" db="EMBL/GenBank/DDBJ databases">
        <title>Development of a sustainable strategy for remediation of hydrocarbon-contaminated territories based on the waste exchange concept.</title>
        <authorList>
            <person name="Krivoruchko A."/>
        </authorList>
    </citation>
    <scope>NUCLEOTIDE SEQUENCE</scope>
    <source>
        <strain evidence="2 4">IEGM 1266</strain>
        <strain evidence="3">IEGM 1279</strain>
    </source>
</reference>
<dbReference type="InterPro" id="IPR045063">
    <property type="entry name" value="Dynamin_N"/>
</dbReference>
<dbReference type="AlphaFoldDB" id="A0AAE4R6F7"/>
<dbReference type="GeneID" id="77170570"/>
<protein>
    <submittedName>
        <fullName evidence="3">Dynamin family protein</fullName>
    </submittedName>
</protein>
<proteinExistence type="predicted"/>
<feature type="domain" description="Dynamin N-terminal" evidence="1">
    <location>
        <begin position="41"/>
        <end position="149"/>
    </location>
</feature>
<evidence type="ECO:0000313" key="4">
    <source>
        <dbReference type="Proteomes" id="UP001185779"/>
    </source>
</evidence>
<name>A0AAE4R6F7_9ACTN</name>
<keyword evidence="4" id="KW-1185">Reference proteome</keyword>
<dbReference type="Proteomes" id="UP001185779">
    <property type="component" value="Unassembled WGS sequence"/>
</dbReference>
<dbReference type="EMBL" id="JAWLKI010000024">
    <property type="protein sequence ID" value="MDV6309235.1"/>
    <property type="molecule type" value="Genomic_DNA"/>
</dbReference>
<dbReference type="InterPro" id="IPR027417">
    <property type="entry name" value="P-loop_NTPase"/>
</dbReference>
<evidence type="ECO:0000313" key="5">
    <source>
        <dbReference type="Proteomes" id="UP001185922"/>
    </source>
</evidence>
<evidence type="ECO:0000259" key="1">
    <source>
        <dbReference type="Pfam" id="PF00350"/>
    </source>
</evidence>
<accession>A0AAE4R6F7</accession>
<gene>
    <name evidence="2" type="ORF">R3P94_18335</name>
    <name evidence="3" type="ORF">R3Q15_20010</name>
</gene>
<evidence type="ECO:0000313" key="2">
    <source>
        <dbReference type="EMBL" id="MDV6309235.1"/>
    </source>
</evidence>
<comment type="caution">
    <text evidence="3">The sequence shown here is derived from an EMBL/GenBank/DDBJ whole genome shotgun (WGS) entry which is preliminary data.</text>
</comment>
<dbReference type="Proteomes" id="UP001185922">
    <property type="component" value="Unassembled WGS sequence"/>
</dbReference>